<evidence type="ECO:0000313" key="11">
    <source>
        <dbReference type="Proteomes" id="UP000238563"/>
    </source>
</evidence>
<evidence type="ECO:0000256" key="5">
    <source>
        <dbReference type="ARBA" id="ARBA00022729"/>
    </source>
</evidence>
<dbReference type="InterPro" id="IPR006059">
    <property type="entry name" value="SBP"/>
</dbReference>
<accession>A0A2S9JPZ5</accession>
<dbReference type="PANTHER" id="PTHR43649">
    <property type="entry name" value="ARABINOSE-BINDING PROTEIN-RELATED"/>
    <property type="match status" value="1"/>
</dbReference>
<keyword evidence="4" id="KW-0762">Sugar transport</keyword>
<evidence type="ECO:0000256" key="9">
    <source>
        <dbReference type="SAM" id="SignalP"/>
    </source>
</evidence>
<feature type="chain" id="PRO_5015537504" description="Probable sugar-binding periplasmic protein" evidence="9">
    <location>
        <begin position="25"/>
        <end position="414"/>
    </location>
</feature>
<comment type="caution">
    <text evidence="10">The sequence shown here is derived from an EMBL/GenBank/DDBJ whole genome shotgun (WGS) entry which is preliminary data.</text>
</comment>
<dbReference type="InterPro" id="IPR050490">
    <property type="entry name" value="Bact_solute-bd_prot1"/>
</dbReference>
<keyword evidence="3" id="KW-0813">Transport</keyword>
<reference evidence="10 11" key="1">
    <citation type="submission" date="2018-02" db="EMBL/GenBank/DDBJ databases">
        <title>The draft genome of Phyllobacterium myrsinacearum DSM5892.</title>
        <authorList>
            <person name="Li L."/>
            <person name="Liu L."/>
            <person name="Zhang X."/>
            <person name="Wang T."/>
        </authorList>
    </citation>
    <scope>NUCLEOTIDE SEQUENCE [LARGE SCALE GENOMIC DNA]</scope>
    <source>
        <strain evidence="10 11">DSM 5892</strain>
    </source>
</reference>
<comment type="similarity">
    <text evidence="2">Belongs to the bacterial solute-binding protein 1 family.</text>
</comment>
<organism evidence="10 11">
    <name type="scientific">Phyllobacterium myrsinacearum</name>
    <dbReference type="NCBI Taxonomy" id="28101"/>
    <lineage>
        <taxon>Bacteria</taxon>
        <taxon>Pseudomonadati</taxon>
        <taxon>Pseudomonadota</taxon>
        <taxon>Alphaproteobacteria</taxon>
        <taxon>Hyphomicrobiales</taxon>
        <taxon>Phyllobacteriaceae</taxon>
        <taxon>Phyllobacterium</taxon>
    </lineage>
</organism>
<evidence type="ECO:0000256" key="7">
    <source>
        <dbReference type="ARBA" id="ARBA00049629"/>
    </source>
</evidence>
<dbReference type="GO" id="GO:0042597">
    <property type="term" value="C:periplasmic space"/>
    <property type="evidence" value="ECO:0007669"/>
    <property type="project" value="UniProtKB-SubCell"/>
</dbReference>
<evidence type="ECO:0000256" key="1">
    <source>
        <dbReference type="ARBA" id="ARBA00004418"/>
    </source>
</evidence>
<keyword evidence="5 9" id="KW-0732">Signal</keyword>
<comment type="subcellular location">
    <subcellularLocation>
        <location evidence="1">Periplasm</location>
    </subcellularLocation>
</comment>
<proteinExistence type="inferred from homology"/>
<evidence type="ECO:0000313" key="10">
    <source>
        <dbReference type="EMBL" id="PRD55255.1"/>
    </source>
</evidence>
<feature type="signal peptide" evidence="9">
    <location>
        <begin position="1"/>
        <end position="24"/>
    </location>
</feature>
<keyword evidence="6" id="KW-0574">Periplasm</keyword>
<gene>
    <name evidence="10" type="ORF">C5750_08795</name>
</gene>
<evidence type="ECO:0000256" key="3">
    <source>
        <dbReference type="ARBA" id="ARBA00022448"/>
    </source>
</evidence>
<sequence>MRYRTSLALLAASTLLWTTGIAGAVDLEVTHWWTSGGEAAAAKVLAESFDKQGGDKWVDGAIAGSGSTATPIIVSRILGGNPMGATQLNTGRDAEDLVKAGMMTDLSDLAAKEGWADFIRPAKLLDACKYDGKIYCVPVNIHSWQWMWINPNTFKDAGLPVPANWQEFVAAAPKLKEKGIIPLATGDAWQVNGIFNVMLPSLGGKDLFLKVYQDKNAEAAASPEMKAVWEAFAQARGLVDPGYVGRSWNEATTLVITGKAGAQVMGDWAQGEFGVAKKVAGTDYDCLPGLGGNAILDTGGDAFYFPKNQNPEVTKAQLKLASLLLSKETQVAFNLAKGSLPVRGDVDLDAANACMKKGIEILKKPENILPSLNQNLTADTKGQIEDLTKEFFADAHMSVDDAQARFVDIIKQAQ</sequence>
<comment type="function">
    <text evidence="7">Part of a binding-protein-dependent transport system for a sugar.</text>
</comment>
<protein>
    <recommendedName>
        <fullName evidence="8">Probable sugar-binding periplasmic protein</fullName>
    </recommendedName>
</protein>
<evidence type="ECO:0000256" key="8">
    <source>
        <dbReference type="ARBA" id="ARBA00049753"/>
    </source>
</evidence>
<dbReference type="Pfam" id="PF01547">
    <property type="entry name" value="SBP_bac_1"/>
    <property type="match status" value="1"/>
</dbReference>
<dbReference type="Gene3D" id="3.40.190.10">
    <property type="entry name" value="Periplasmic binding protein-like II"/>
    <property type="match status" value="2"/>
</dbReference>
<keyword evidence="11" id="KW-1185">Reference proteome</keyword>
<dbReference type="SUPFAM" id="SSF53850">
    <property type="entry name" value="Periplasmic binding protein-like II"/>
    <property type="match status" value="1"/>
</dbReference>
<name>A0A2S9JPZ5_9HYPH</name>
<dbReference type="RefSeq" id="WP_105733484.1">
    <property type="nucleotide sequence ID" value="NZ_PVBT01000002.1"/>
</dbReference>
<evidence type="ECO:0000256" key="6">
    <source>
        <dbReference type="ARBA" id="ARBA00022764"/>
    </source>
</evidence>
<evidence type="ECO:0000256" key="4">
    <source>
        <dbReference type="ARBA" id="ARBA00022597"/>
    </source>
</evidence>
<dbReference type="PANTHER" id="PTHR43649:SF28">
    <property type="entry name" value="BINDING PROTEIN COMPONENT OF ABC SUGAR TRANSPORTER-RELATED"/>
    <property type="match status" value="1"/>
</dbReference>
<dbReference type="EMBL" id="PVBT01000002">
    <property type="protein sequence ID" value="PRD55255.1"/>
    <property type="molecule type" value="Genomic_DNA"/>
</dbReference>
<dbReference type="Proteomes" id="UP000238563">
    <property type="component" value="Unassembled WGS sequence"/>
</dbReference>
<evidence type="ECO:0000256" key="2">
    <source>
        <dbReference type="ARBA" id="ARBA00008520"/>
    </source>
</evidence>
<dbReference type="AlphaFoldDB" id="A0A2S9JPZ5"/>
<dbReference type="OrthoDB" id="9798191at2"/>